<comment type="similarity">
    <text evidence="4">Belongs to the serine esterase family.</text>
</comment>
<dbReference type="EC" id="3.1.1.47" evidence="4"/>
<evidence type="ECO:0000256" key="3">
    <source>
        <dbReference type="ARBA" id="ARBA00023098"/>
    </source>
</evidence>
<evidence type="ECO:0000256" key="2">
    <source>
        <dbReference type="ARBA" id="ARBA00022963"/>
    </source>
</evidence>
<feature type="active site" description="Charge relay system" evidence="5">
    <location>
        <position position="307"/>
    </location>
</feature>
<dbReference type="RefSeq" id="XP_066802843.1">
    <property type="nucleotide sequence ID" value="XM_066946451.1"/>
</dbReference>
<comment type="catalytic activity">
    <reaction evidence="4">
        <text>a 1-O-alkyl-2-acetyl-sn-glycero-3-phosphocholine + H2O = a 1-O-alkyl-sn-glycero-3-phosphocholine + acetate + H(+)</text>
        <dbReference type="Rhea" id="RHEA:17777"/>
        <dbReference type="ChEBI" id="CHEBI:15377"/>
        <dbReference type="ChEBI" id="CHEBI:15378"/>
        <dbReference type="ChEBI" id="CHEBI:30089"/>
        <dbReference type="ChEBI" id="CHEBI:30909"/>
        <dbReference type="ChEBI" id="CHEBI:36707"/>
        <dbReference type="EC" id="3.1.1.47"/>
    </reaction>
</comment>
<gene>
    <name evidence="6" type="ORF">IAR55_003344</name>
</gene>
<dbReference type="PANTHER" id="PTHR10272:SF0">
    <property type="entry name" value="PLATELET-ACTIVATING FACTOR ACETYLHYDROLASE"/>
    <property type="match status" value="1"/>
</dbReference>
<evidence type="ECO:0000256" key="1">
    <source>
        <dbReference type="ARBA" id="ARBA00022801"/>
    </source>
</evidence>
<reference evidence="6 7" key="1">
    <citation type="journal article" date="2024" name="bioRxiv">
        <title>Comparative genomics of Cryptococcus and Kwoniella reveals pathogenesis evolution and contrasting karyotype dynamics via intercentromeric recombination or chromosome fusion.</title>
        <authorList>
            <person name="Coelho M.A."/>
            <person name="David-Palma M."/>
            <person name="Shea T."/>
            <person name="Bowers K."/>
            <person name="McGinley-Smith S."/>
            <person name="Mohammad A.W."/>
            <person name="Gnirke A."/>
            <person name="Yurkov A.M."/>
            <person name="Nowrousian M."/>
            <person name="Sun S."/>
            <person name="Cuomo C.A."/>
            <person name="Heitman J."/>
        </authorList>
    </citation>
    <scope>NUCLEOTIDE SEQUENCE [LARGE SCALE GENOMIC DNA]</scope>
    <source>
        <strain evidence="6 7">CBS 13917</strain>
    </source>
</reference>
<keyword evidence="2 4" id="KW-0442">Lipid degradation</keyword>
<dbReference type="Gene3D" id="3.40.50.1820">
    <property type="entry name" value="alpha/beta hydrolase"/>
    <property type="match status" value="1"/>
</dbReference>
<feature type="active site" description="Nucleophile" evidence="5">
    <location>
        <position position="275"/>
    </location>
</feature>
<evidence type="ECO:0000256" key="5">
    <source>
        <dbReference type="PIRSR" id="PIRSR018169-1"/>
    </source>
</evidence>
<dbReference type="GeneID" id="92180602"/>
<name>A0AAW0YZ90_9TREE</name>
<dbReference type="SUPFAM" id="SSF53474">
    <property type="entry name" value="alpha/beta-Hydrolases"/>
    <property type="match status" value="1"/>
</dbReference>
<keyword evidence="7" id="KW-1185">Reference proteome</keyword>
<dbReference type="EMBL" id="JBCAWK010000006">
    <property type="protein sequence ID" value="KAK8854605.1"/>
    <property type="molecule type" value="Genomic_DNA"/>
</dbReference>
<accession>A0AAW0YZ90</accession>
<proteinExistence type="inferred from homology"/>
<evidence type="ECO:0000313" key="6">
    <source>
        <dbReference type="EMBL" id="KAK8854605.1"/>
    </source>
</evidence>
<dbReference type="Proteomes" id="UP001388673">
    <property type="component" value="Unassembled WGS sequence"/>
</dbReference>
<comment type="caution">
    <text evidence="6">The sequence shown here is derived from an EMBL/GenBank/DDBJ whole genome shotgun (WGS) entry which is preliminary data.</text>
</comment>
<keyword evidence="1 4" id="KW-0378">Hydrolase</keyword>
<sequence length="446" mass="48681">MPLPPLVSASLPAPPGPYRVGYAPISHFPISSFSHPHPTHIDTGKPALQIQQVGYSVFYPCSSESRGWLGSRGGKGVSWVPDPFWGVVRGYEKFLGAKGMKWLAGAIGYIAGRIKMPVYSLAPLLPPPTHKYPLVIFSHGLAGTRHTYSQYCSALASEGYVVLAVEHRDGSGPAVCMPAQEGDKGGGEGRVMYYIKQTDLVWPSGQDKSLTHFRTLQLDLRTHEIYEAYYSFKRLLTTADAGVKVEGLDGEKRKEWVGSLQGKVDWEELRLTGHSFGGGTLLHLLSTPSPDTANLPPLPVKQAVALDPWLDPIPVPSDKMDPSSPLPPLLVLNSTGFTEWSVHFDRLMKMVKKANGSLITVNGAGHQSFSDFPLLNPATQSSAQLLLTKFDVMSQAFFKRELHSCPDVQGKTPDDGKFERDADGRSMKIKKEGKVGEAVVHILGQE</sequence>
<evidence type="ECO:0000256" key="4">
    <source>
        <dbReference type="PIRNR" id="PIRNR018169"/>
    </source>
</evidence>
<dbReference type="PANTHER" id="PTHR10272">
    <property type="entry name" value="PLATELET-ACTIVATING FACTOR ACETYLHYDROLASE"/>
    <property type="match status" value="1"/>
</dbReference>
<dbReference type="KEGG" id="kne:92180602"/>
<protein>
    <recommendedName>
        <fullName evidence="4">Putative phospholipase</fullName>
        <ecNumber evidence="4">3.1.1.47</ecNumber>
    </recommendedName>
</protein>
<dbReference type="GO" id="GO:0016042">
    <property type="term" value="P:lipid catabolic process"/>
    <property type="evidence" value="ECO:0007669"/>
    <property type="project" value="UniProtKB-KW"/>
</dbReference>
<keyword evidence="3 4" id="KW-0443">Lipid metabolism</keyword>
<dbReference type="GO" id="GO:0003847">
    <property type="term" value="F:1-alkyl-2-acetylglycerophosphocholine esterase activity"/>
    <property type="evidence" value="ECO:0007669"/>
    <property type="project" value="UniProtKB-UniRule"/>
</dbReference>
<dbReference type="AlphaFoldDB" id="A0AAW0YZ90"/>
<dbReference type="PIRSF" id="PIRSF018169">
    <property type="entry name" value="PAF_acetylhydrolase"/>
    <property type="match status" value="1"/>
</dbReference>
<dbReference type="InterPro" id="IPR029058">
    <property type="entry name" value="AB_hydrolase_fold"/>
</dbReference>
<dbReference type="InterPro" id="IPR016715">
    <property type="entry name" value="PAF_acetylhydro_eukaryote"/>
</dbReference>
<feature type="active site" description="Charge relay system" evidence="5">
    <location>
        <position position="366"/>
    </location>
</feature>
<organism evidence="6 7">
    <name type="scientific">Kwoniella newhampshirensis</name>
    <dbReference type="NCBI Taxonomy" id="1651941"/>
    <lineage>
        <taxon>Eukaryota</taxon>
        <taxon>Fungi</taxon>
        <taxon>Dikarya</taxon>
        <taxon>Basidiomycota</taxon>
        <taxon>Agaricomycotina</taxon>
        <taxon>Tremellomycetes</taxon>
        <taxon>Tremellales</taxon>
        <taxon>Cryptococcaceae</taxon>
        <taxon>Kwoniella</taxon>
    </lineage>
</organism>
<evidence type="ECO:0000313" key="7">
    <source>
        <dbReference type="Proteomes" id="UP001388673"/>
    </source>
</evidence>
<dbReference type="Pfam" id="PF03403">
    <property type="entry name" value="PAF-AH_p_II"/>
    <property type="match status" value="1"/>
</dbReference>